<evidence type="ECO:0000256" key="3">
    <source>
        <dbReference type="ARBA" id="ARBA00022741"/>
    </source>
</evidence>
<feature type="region of interest" description="Disordered" evidence="5">
    <location>
        <begin position="115"/>
        <end position="164"/>
    </location>
</feature>
<organism evidence="6 7">
    <name type="scientific">Plutella xylostella</name>
    <name type="common">Diamondback moth</name>
    <name type="synonym">Plutella maculipennis</name>
    <dbReference type="NCBI Taxonomy" id="51655"/>
    <lineage>
        <taxon>Eukaryota</taxon>
        <taxon>Metazoa</taxon>
        <taxon>Ecdysozoa</taxon>
        <taxon>Arthropoda</taxon>
        <taxon>Hexapoda</taxon>
        <taxon>Insecta</taxon>
        <taxon>Pterygota</taxon>
        <taxon>Neoptera</taxon>
        <taxon>Endopterygota</taxon>
        <taxon>Lepidoptera</taxon>
        <taxon>Glossata</taxon>
        <taxon>Ditrysia</taxon>
        <taxon>Yponomeutoidea</taxon>
        <taxon>Plutellidae</taxon>
        <taxon>Plutella</taxon>
    </lineage>
</organism>
<feature type="compositionally biased region" description="Basic and acidic residues" evidence="5">
    <location>
        <begin position="125"/>
        <end position="155"/>
    </location>
</feature>
<evidence type="ECO:0000256" key="1">
    <source>
        <dbReference type="ARBA" id="ARBA00005842"/>
    </source>
</evidence>
<dbReference type="InterPro" id="IPR039657">
    <property type="entry name" value="Dimethylallyltransferase"/>
</dbReference>
<keyword evidence="2" id="KW-0808">Transferase</keyword>
<protein>
    <submittedName>
        <fullName evidence="6">(diamondback moth) hypothetical protein</fullName>
    </submittedName>
</protein>
<sequence length="208" mass="23696">MLVLVFNLTDESSSFAGETIYKGLDIVTAKATAQERSLVAHHLLDILEPHQMFTVVDFRNRALSIIDNLSQQGKIPLVVGGTNYYVESIVYNILVEDADNTNELLWDSSKRKRDFENEDDEIPESTEKRKIVDATDEKSISKPDDREGPSSHDDESGTNDLELTKEALQKFVDSEKKFTNEEVHDKLRLIDPVQAGRLHLNNRRKVLR</sequence>
<evidence type="ECO:0000313" key="7">
    <source>
        <dbReference type="Proteomes" id="UP000653454"/>
    </source>
</evidence>
<reference evidence="6" key="1">
    <citation type="submission" date="2020-11" db="EMBL/GenBank/DDBJ databases">
        <authorList>
            <person name="Whiteford S."/>
        </authorList>
    </citation>
    <scope>NUCLEOTIDE SEQUENCE</scope>
</reference>
<dbReference type="Proteomes" id="UP000653454">
    <property type="component" value="Unassembled WGS sequence"/>
</dbReference>
<comment type="caution">
    <text evidence="6">The sequence shown here is derived from an EMBL/GenBank/DDBJ whole genome shotgun (WGS) entry which is preliminary data.</text>
</comment>
<dbReference type="EMBL" id="CAJHNJ030000001">
    <property type="protein sequence ID" value="CAG9087406.1"/>
    <property type="molecule type" value="Genomic_DNA"/>
</dbReference>
<dbReference type="GO" id="GO:0006400">
    <property type="term" value="P:tRNA modification"/>
    <property type="evidence" value="ECO:0007669"/>
    <property type="project" value="TreeGrafter"/>
</dbReference>
<dbReference type="AlphaFoldDB" id="A0A8S4D073"/>
<comment type="similarity">
    <text evidence="1">Belongs to the IPP transferase family.</text>
</comment>
<dbReference type="SUPFAM" id="SSF52540">
    <property type="entry name" value="P-loop containing nucleoside triphosphate hydrolases"/>
    <property type="match status" value="1"/>
</dbReference>
<keyword evidence="3" id="KW-0547">Nucleotide-binding</keyword>
<evidence type="ECO:0000313" key="6">
    <source>
        <dbReference type="EMBL" id="CAG9087406.1"/>
    </source>
</evidence>
<dbReference type="GO" id="GO:0052381">
    <property type="term" value="F:tRNA dimethylallyltransferase activity"/>
    <property type="evidence" value="ECO:0007669"/>
    <property type="project" value="TreeGrafter"/>
</dbReference>
<evidence type="ECO:0000256" key="5">
    <source>
        <dbReference type="SAM" id="MobiDB-lite"/>
    </source>
</evidence>
<dbReference type="Gene3D" id="1.10.20.140">
    <property type="match status" value="1"/>
</dbReference>
<keyword evidence="7" id="KW-1185">Reference proteome</keyword>
<proteinExistence type="inferred from homology"/>
<dbReference type="GO" id="GO:0005739">
    <property type="term" value="C:mitochondrion"/>
    <property type="evidence" value="ECO:0007669"/>
    <property type="project" value="TreeGrafter"/>
</dbReference>
<dbReference type="Pfam" id="PF01715">
    <property type="entry name" value="IPPT"/>
    <property type="match status" value="1"/>
</dbReference>
<dbReference type="PANTHER" id="PTHR11088">
    <property type="entry name" value="TRNA DIMETHYLALLYLTRANSFERASE"/>
    <property type="match status" value="1"/>
</dbReference>
<name>A0A8S4D073_PLUXY</name>
<keyword evidence="4" id="KW-0067">ATP-binding</keyword>
<evidence type="ECO:0000256" key="4">
    <source>
        <dbReference type="ARBA" id="ARBA00022840"/>
    </source>
</evidence>
<evidence type="ECO:0000256" key="2">
    <source>
        <dbReference type="ARBA" id="ARBA00022679"/>
    </source>
</evidence>
<dbReference type="PANTHER" id="PTHR11088:SF89">
    <property type="entry name" value="TRNA DIMETHYLALLYLTRANSFERASE"/>
    <property type="match status" value="1"/>
</dbReference>
<dbReference type="GO" id="GO:0005524">
    <property type="term" value="F:ATP binding"/>
    <property type="evidence" value="ECO:0007669"/>
    <property type="project" value="UniProtKB-KW"/>
</dbReference>
<dbReference type="Gene3D" id="3.40.50.300">
    <property type="entry name" value="P-loop containing nucleotide triphosphate hydrolases"/>
    <property type="match status" value="1"/>
</dbReference>
<dbReference type="InterPro" id="IPR027417">
    <property type="entry name" value="P-loop_NTPase"/>
</dbReference>
<gene>
    <name evidence="6" type="ORF">PLXY2_LOCUS392</name>
</gene>
<accession>A0A8S4D073</accession>